<gene>
    <name evidence="1" type="ORF">ACFO0D_15790</name>
</gene>
<proteinExistence type="predicted"/>
<keyword evidence="2" id="KW-1185">Reference proteome</keyword>
<dbReference type="RefSeq" id="WP_380062776.1">
    <property type="nucleotide sequence ID" value="NZ_JBHSEI010000010.1"/>
</dbReference>
<evidence type="ECO:0000313" key="2">
    <source>
        <dbReference type="Proteomes" id="UP001595952"/>
    </source>
</evidence>
<evidence type="ECO:0000313" key="1">
    <source>
        <dbReference type="EMBL" id="MFC4639799.1"/>
    </source>
</evidence>
<dbReference type="EMBL" id="JBHSEI010000010">
    <property type="protein sequence ID" value="MFC4639799.1"/>
    <property type="molecule type" value="Genomic_DNA"/>
</dbReference>
<sequence length="279" mass="31522">MTYGFDPQTFRLHRIPAPSWASTDQTISQNLSEPVRTTVTAQHHELLLAAERILQWALTDPGATARFQEHHTYASGVTGDYYIGRQLLEQDPEQPDRILVETECCLTRLDFQGLPAVYQRYIVILSWDPSSQQADVVLIRGTPRESRLAELPLTLIRTRTVDDIPDLHWLEEEGRAHLDTRWAEVLDCVRQAAQEIVNESTSSGALGERFFPARVDMTGNYYIGEATSLDSGRVKLTLHFTDRQSMTSRGEDDYLGYELEVNVGDGGPLVYILWGSQAI</sequence>
<reference evidence="2" key="1">
    <citation type="journal article" date="2019" name="Int. J. Syst. Evol. Microbiol.">
        <title>The Global Catalogue of Microorganisms (GCM) 10K type strain sequencing project: providing services to taxonomists for standard genome sequencing and annotation.</title>
        <authorList>
            <consortium name="The Broad Institute Genomics Platform"/>
            <consortium name="The Broad Institute Genome Sequencing Center for Infectious Disease"/>
            <person name="Wu L."/>
            <person name="Ma J."/>
        </authorList>
    </citation>
    <scope>NUCLEOTIDE SEQUENCE [LARGE SCALE GENOMIC DNA]</scope>
    <source>
        <strain evidence="2">CCUG 55995</strain>
    </source>
</reference>
<dbReference type="Proteomes" id="UP001595952">
    <property type="component" value="Unassembled WGS sequence"/>
</dbReference>
<evidence type="ECO:0008006" key="3">
    <source>
        <dbReference type="Google" id="ProtNLM"/>
    </source>
</evidence>
<organism evidence="1 2">
    <name type="scientific">Deinococcus hohokamensis</name>
    <dbReference type="NCBI Taxonomy" id="309883"/>
    <lineage>
        <taxon>Bacteria</taxon>
        <taxon>Thermotogati</taxon>
        <taxon>Deinococcota</taxon>
        <taxon>Deinococci</taxon>
        <taxon>Deinococcales</taxon>
        <taxon>Deinococcaceae</taxon>
        <taxon>Deinococcus</taxon>
    </lineage>
</organism>
<protein>
    <recommendedName>
        <fullName evidence="3">DUF2262 domain-containing protein</fullName>
    </recommendedName>
</protein>
<comment type="caution">
    <text evidence="1">The sequence shown here is derived from an EMBL/GenBank/DDBJ whole genome shotgun (WGS) entry which is preliminary data.</text>
</comment>
<name>A0ABV9IED7_9DEIO</name>
<accession>A0ABV9IED7</accession>